<evidence type="ECO:0000313" key="2">
    <source>
        <dbReference type="Proteomes" id="UP000053573"/>
    </source>
</evidence>
<comment type="caution">
    <text evidence="1">The sequence shown here is derived from an EMBL/GenBank/DDBJ whole genome shotgun (WGS) entry which is preliminary data.</text>
</comment>
<protein>
    <submittedName>
        <fullName evidence="1">Uncharacterized protein</fullName>
    </submittedName>
</protein>
<dbReference type="OrthoDB" id="10514333at2759"/>
<keyword evidence="2" id="KW-1185">Reference proteome</keyword>
<reference evidence="2" key="1">
    <citation type="journal article" date="2015" name="PLoS Genet.">
        <title>The dynamic genome and transcriptome of the human fungal pathogen Blastomyces and close relative Emmonsia.</title>
        <authorList>
            <person name="Munoz J.F."/>
            <person name="Gauthier G.M."/>
            <person name="Desjardins C.A."/>
            <person name="Gallo J.E."/>
            <person name="Holder J."/>
            <person name="Sullivan T.D."/>
            <person name="Marty A.J."/>
            <person name="Carmen J.C."/>
            <person name="Chen Z."/>
            <person name="Ding L."/>
            <person name="Gujja S."/>
            <person name="Magrini V."/>
            <person name="Misas E."/>
            <person name="Mitreva M."/>
            <person name="Priest M."/>
            <person name="Saif S."/>
            <person name="Whiston E.A."/>
            <person name="Young S."/>
            <person name="Zeng Q."/>
            <person name="Goldman W.E."/>
            <person name="Mardis E.R."/>
            <person name="Taylor J.W."/>
            <person name="McEwen J.G."/>
            <person name="Clay O.K."/>
            <person name="Klein B.S."/>
            <person name="Cuomo C.A."/>
        </authorList>
    </citation>
    <scope>NUCLEOTIDE SEQUENCE [LARGE SCALE GENOMIC DNA]</scope>
    <source>
        <strain evidence="2">UAMH 139</strain>
    </source>
</reference>
<organism evidence="1 2">
    <name type="scientific">Blastomyces silverae</name>
    <dbReference type="NCBI Taxonomy" id="2060906"/>
    <lineage>
        <taxon>Eukaryota</taxon>
        <taxon>Fungi</taxon>
        <taxon>Dikarya</taxon>
        <taxon>Ascomycota</taxon>
        <taxon>Pezizomycotina</taxon>
        <taxon>Eurotiomycetes</taxon>
        <taxon>Eurotiomycetidae</taxon>
        <taxon>Onygenales</taxon>
        <taxon>Ajellomycetaceae</taxon>
        <taxon>Blastomyces</taxon>
    </lineage>
</organism>
<evidence type="ECO:0000313" key="1">
    <source>
        <dbReference type="EMBL" id="KLJ07501.1"/>
    </source>
</evidence>
<name>A0A0H1BE66_9EURO</name>
<dbReference type="Proteomes" id="UP000053573">
    <property type="component" value="Unassembled WGS sequence"/>
</dbReference>
<dbReference type="AlphaFoldDB" id="A0A0H1BE66"/>
<gene>
    <name evidence="1" type="ORF">EMPG_17017</name>
</gene>
<accession>A0A0H1BE66</accession>
<dbReference type="EMBL" id="LDEV01002808">
    <property type="protein sequence ID" value="KLJ07501.1"/>
    <property type="molecule type" value="Genomic_DNA"/>
</dbReference>
<sequence>MSQRCASDLNLQHYHRKYLRVSYVKRLSKVPDMTLRLATCQIRKRLGGFAADLEALELAGDIQSDASLGHKIRHGSPGVFLLHIREVLKATSSAEYE</sequence>
<proteinExistence type="predicted"/>